<protein>
    <submittedName>
        <fullName evidence="6">50S ribosome-binding GTPase</fullName>
    </submittedName>
</protein>
<evidence type="ECO:0000259" key="5">
    <source>
        <dbReference type="Pfam" id="PF01926"/>
    </source>
</evidence>
<accession>A0ABS2HJ34</accession>
<keyword evidence="2" id="KW-0812">Transmembrane</keyword>
<comment type="caution">
    <text evidence="6">The sequence shown here is derived from an EMBL/GenBank/DDBJ whole genome shotgun (WGS) entry which is preliminary data.</text>
</comment>
<gene>
    <name evidence="6" type="ORF">JQC93_14060</name>
</gene>
<dbReference type="Pfam" id="PF05128">
    <property type="entry name" value="DUF697"/>
    <property type="match status" value="1"/>
</dbReference>
<dbReference type="Pfam" id="PF01926">
    <property type="entry name" value="MMR_HSR1"/>
    <property type="match status" value="1"/>
</dbReference>
<evidence type="ECO:0000256" key="1">
    <source>
        <dbReference type="ARBA" id="ARBA00004141"/>
    </source>
</evidence>
<dbReference type="SUPFAM" id="SSF52540">
    <property type="entry name" value="P-loop containing nucleoside triphosphate hydrolases"/>
    <property type="match status" value="1"/>
</dbReference>
<keyword evidence="4" id="KW-0472">Membrane</keyword>
<dbReference type="InterPro" id="IPR027417">
    <property type="entry name" value="P-loop_NTPase"/>
</dbReference>
<comment type="subcellular location">
    <subcellularLocation>
        <location evidence="1">Membrane</location>
        <topology evidence="1">Multi-pass membrane protein</topology>
    </subcellularLocation>
</comment>
<proteinExistence type="predicted"/>
<dbReference type="RefSeq" id="WP_205159051.1">
    <property type="nucleotide sequence ID" value="NZ_JAFEUM010000005.1"/>
</dbReference>
<evidence type="ECO:0000256" key="2">
    <source>
        <dbReference type="ARBA" id="ARBA00022692"/>
    </source>
</evidence>
<keyword evidence="7" id="KW-1185">Reference proteome</keyword>
<dbReference type="InterPro" id="IPR006073">
    <property type="entry name" value="GTP-bd"/>
</dbReference>
<evidence type="ECO:0000313" key="7">
    <source>
        <dbReference type="Proteomes" id="UP000809621"/>
    </source>
</evidence>
<evidence type="ECO:0000313" key="6">
    <source>
        <dbReference type="EMBL" id="MBM7037535.1"/>
    </source>
</evidence>
<dbReference type="EMBL" id="JAFEUM010000005">
    <property type="protein sequence ID" value="MBM7037535.1"/>
    <property type="molecule type" value="Genomic_DNA"/>
</dbReference>
<evidence type="ECO:0000256" key="3">
    <source>
        <dbReference type="ARBA" id="ARBA00022989"/>
    </source>
</evidence>
<organism evidence="6 7">
    <name type="scientific">Vibrio ulleungensis</name>
    <dbReference type="NCBI Taxonomy" id="2807619"/>
    <lineage>
        <taxon>Bacteria</taxon>
        <taxon>Pseudomonadati</taxon>
        <taxon>Pseudomonadota</taxon>
        <taxon>Gammaproteobacteria</taxon>
        <taxon>Vibrionales</taxon>
        <taxon>Vibrionaceae</taxon>
        <taxon>Vibrio</taxon>
    </lineage>
</organism>
<reference evidence="6 7" key="1">
    <citation type="submission" date="2021-02" db="EMBL/GenBank/DDBJ databases">
        <authorList>
            <person name="Park J.-S."/>
        </authorList>
    </citation>
    <scope>NUCLEOTIDE SEQUENCE [LARGE SCALE GENOMIC DNA]</scope>
    <source>
        <strain evidence="6 7">188UL20-2</strain>
    </source>
</reference>
<sequence length="379" mass="41328">MFEKIKNAISPNQNPDLTQARDVQRQHLPTLWLLGKTGSGKSSLVHAITGESHIEIGNGFEPCTLTASSYTFPKQSPLLRFMDTRGLAESGYDASQDIEQALSTSHGIVVLVKADDPEQSALLAALKQVKKRLGSTQLLLVHTAVLSSSKADRERQVAFNTQQITQLWGTNIHSIEVDFAPLDAHPEQQYSVSPNSTECYHYPQLIEQLAAQIPVIGLMANHSEHASLEQQNFKALENEVLWYAGSAATTDIFPAVGLVTVPAIQAKLLHSLANQYGVEWNKRAFSELIGCMGGSFAVQYAVKLGARQVPKLIPGWGQTVAAAAAAAISFGTTYAIGRAACYYFYKKSSGEEPKPEELQALYRDALKQGKKASGYEKDH</sequence>
<dbReference type="InterPro" id="IPR021147">
    <property type="entry name" value="DUF697"/>
</dbReference>
<feature type="domain" description="G" evidence="5">
    <location>
        <begin position="33"/>
        <end position="128"/>
    </location>
</feature>
<keyword evidence="3" id="KW-1133">Transmembrane helix</keyword>
<dbReference type="Proteomes" id="UP000809621">
    <property type="component" value="Unassembled WGS sequence"/>
</dbReference>
<dbReference type="Gene3D" id="3.40.50.300">
    <property type="entry name" value="P-loop containing nucleotide triphosphate hydrolases"/>
    <property type="match status" value="1"/>
</dbReference>
<evidence type="ECO:0000256" key="4">
    <source>
        <dbReference type="ARBA" id="ARBA00023136"/>
    </source>
</evidence>
<dbReference type="CDD" id="cd00882">
    <property type="entry name" value="Ras_like_GTPase"/>
    <property type="match status" value="1"/>
</dbReference>
<name>A0ABS2HJ34_9VIBR</name>